<comment type="caution">
    <text evidence="1">The sequence shown here is derived from an EMBL/GenBank/DDBJ whole genome shotgun (WGS) entry which is preliminary data.</text>
</comment>
<sequence>SVMHALEIARESEEGATEPTVVKIIGEAYNKIWNKVATRPDIYLMSSKEFSVFNYFQDSWPDKQIARKAVARYWDNA</sequence>
<feature type="non-terminal residue" evidence="1">
    <location>
        <position position="1"/>
    </location>
</feature>
<evidence type="ECO:0000313" key="2">
    <source>
        <dbReference type="Proteomes" id="UP001172159"/>
    </source>
</evidence>
<dbReference type="AlphaFoldDB" id="A0AA40ETS9"/>
<name>A0AA40ETS9_9PEZI</name>
<evidence type="ECO:0000313" key="1">
    <source>
        <dbReference type="EMBL" id="KAK0745398.1"/>
    </source>
</evidence>
<dbReference type="Proteomes" id="UP001172159">
    <property type="component" value="Unassembled WGS sequence"/>
</dbReference>
<proteinExistence type="predicted"/>
<reference evidence="1" key="1">
    <citation type="submission" date="2023-06" db="EMBL/GenBank/DDBJ databases">
        <title>Genome-scale phylogeny and comparative genomics of the fungal order Sordariales.</title>
        <authorList>
            <consortium name="Lawrence Berkeley National Laboratory"/>
            <person name="Hensen N."/>
            <person name="Bonometti L."/>
            <person name="Westerberg I."/>
            <person name="Brannstrom I.O."/>
            <person name="Guillou S."/>
            <person name="Cros-Aarteil S."/>
            <person name="Calhoun S."/>
            <person name="Haridas S."/>
            <person name="Kuo A."/>
            <person name="Mondo S."/>
            <person name="Pangilinan J."/>
            <person name="Riley R."/>
            <person name="Labutti K."/>
            <person name="Andreopoulos B."/>
            <person name="Lipzen A."/>
            <person name="Chen C."/>
            <person name="Yanf M."/>
            <person name="Daum C."/>
            <person name="Ng V."/>
            <person name="Clum A."/>
            <person name="Steindorff A."/>
            <person name="Ohm R."/>
            <person name="Martin F."/>
            <person name="Silar P."/>
            <person name="Natvig D."/>
            <person name="Lalanne C."/>
            <person name="Gautier V."/>
            <person name="Ament-Velasquez S.L."/>
            <person name="Kruys A."/>
            <person name="Hutchinson M.I."/>
            <person name="Powell A.J."/>
            <person name="Barry K."/>
            <person name="Miller A.N."/>
            <person name="Grigoriev I.V."/>
            <person name="Debuchy R."/>
            <person name="Gladieux P."/>
            <person name="Thoren M.H."/>
            <person name="Johannesson H."/>
        </authorList>
    </citation>
    <scope>NUCLEOTIDE SEQUENCE</scope>
    <source>
        <strain evidence="1">CBS 540.89</strain>
    </source>
</reference>
<gene>
    <name evidence="1" type="ORF">B0T21DRAFT_272107</name>
</gene>
<feature type="non-terminal residue" evidence="1">
    <location>
        <position position="77"/>
    </location>
</feature>
<protein>
    <submittedName>
        <fullName evidence="1">Uncharacterized protein</fullName>
    </submittedName>
</protein>
<accession>A0AA40ETS9</accession>
<dbReference type="EMBL" id="JAUKTV010000002">
    <property type="protein sequence ID" value="KAK0745398.1"/>
    <property type="molecule type" value="Genomic_DNA"/>
</dbReference>
<organism evidence="1 2">
    <name type="scientific">Apiosordaria backusii</name>
    <dbReference type="NCBI Taxonomy" id="314023"/>
    <lineage>
        <taxon>Eukaryota</taxon>
        <taxon>Fungi</taxon>
        <taxon>Dikarya</taxon>
        <taxon>Ascomycota</taxon>
        <taxon>Pezizomycotina</taxon>
        <taxon>Sordariomycetes</taxon>
        <taxon>Sordariomycetidae</taxon>
        <taxon>Sordariales</taxon>
        <taxon>Lasiosphaeriaceae</taxon>
        <taxon>Apiosordaria</taxon>
    </lineage>
</organism>
<keyword evidence="2" id="KW-1185">Reference proteome</keyword>